<evidence type="ECO:0000256" key="1">
    <source>
        <dbReference type="SAM" id="Phobius"/>
    </source>
</evidence>
<proteinExistence type="predicted"/>
<dbReference type="AlphaFoldDB" id="A0A512BW58"/>
<keyword evidence="3" id="KW-1185">Reference proteome</keyword>
<feature type="transmembrane region" description="Helical" evidence="1">
    <location>
        <begin position="20"/>
        <end position="50"/>
    </location>
</feature>
<feature type="transmembrane region" description="Helical" evidence="1">
    <location>
        <begin position="133"/>
        <end position="152"/>
    </location>
</feature>
<evidence type="ECO:0000313" key="2">
    <source>
        <dbReference type="EMBL" id="GEO16199.1"/>
    </source>
</evidence>
<name>A0A512BW58_9HYPH</name>
<keyword evidence="1" id="KW-0812">Transmembrane</keyword>
<feature type="transmembrane region" description="Helical" evidence="1">
    <location>
        <begin position="110"/>
        <end position="127"/>
    </location>
</feature>
<gene>
    <name evidence="2" type="ORF">MAE02_38950</name>
</gene>
<dbReference type="EMBL" id="BJYU01000058">
    <property type="protein sequence ID" value="GEO16199.1"/>
    <property type="molecule type" value="Genomic_DNA"/>
</dbReference>
<keyword evidence="1" id="KW-0472">Membrane</keyword>
<keyword evidence="1" id="KW-1133">Transmembrane helix</keyword>
<organism evidence="2 3">
    <name type="scientific">Microvirga aerophila</name>
    <dbReference type="NCBI Taxonomy" id="670291"/>
    <lineage>
        <taxon>Bacteria</taxon>
        <taxon>Pseudomonadati</taxon>
        <taxon>Pseudomonadota</taxon>
        <taxon>Alphaproteobacteria</taxon>
        <taxon>Hyphomicrobiales</taxon>
        <taxon>Methylobacteriaceae</taxon>
        <taxon>Microvirga</taxon>
    </lineage>
</organism>
<comment type="caution">
    <text evidence="2">The sequence shown here is derived from an EMBL/GenBank/DDBJ whole genome shotgun (WGS) entry which is preliminary data.</text>
</comment>
<dbReference type="Proteomes" id="UP000321085">
    <property type="component" value="Unassembled WGS sequence"/>
</dbReference>
<feature type="transmembrane region" description="Helical" evidence="1">
    <location>
        <begin position="70"/>
        <end position="98"/>
    </location>
</feature>
<protein>
    <submittedName>
        <fullName evidence="2">Uncharacterized protein</fullName>
    </submittedName>
</protein>
<reference evidence="2 3" key="1">
    <citation type="submission" date="2019-07" db="EMBL/GenBank/DDBJ databases">
        <title>Whole genome shotgun sequence of Microvirga aerophila NBRC 106136.</title>
        <authorList>
            <person name="Hosoyama A."/>
            <person name="Uohara A."/>
            <person name="Ohji S."/>
            <person name="Ichikawa N."/>
        </authorList>
    </citation>
    <scope>NUCLEOTIDE SEQUENCE [LARGE SCALE GENOMIC DNA]</scope>
    <source>
        <strain evidence="2 3">NBRC 106136</strain>
    </source>
</reference>
<accession>A0A512BW58</accession>
<evidence type="ECO:0000313" key="3">
    <source>
        <dbReference type="Proteomes" id="UP000321085"/>
    </source>
</evidence>
<sequence>MLRVFNVISFSDLSLENIMLRIVGGVFAASLAAPYLASLFIFVLIPVFGASTGANLVLGPLPHIEELLDLLKFLVIGTLGTAIFGLPILIAAASLAFLLHILDLRSKLHAIASGGGLGCLAVVLLFVRDRDDVWVFPLAGALSGAICGWIYWRIAYSGTRSHPQDEPVTGP</sequence>